<dbReference type="GO" id="GO:0016746">
    <property type="term" value="F:acyltransferase activity"/>
    <property type="evidence" value="ECO:0007669"/>
    <property type="project" value="UniProtKB-KW"/>
</dbReference>
<keyword evidence="4" id="KW-0012">Acyltransferase</keyword>
<feature type="domain" description="PglD N-terminal" evidence="3">
    <location>
        <begin position="4"/>
        <end position="81"/>
    </location>
</feature>
<evidence type="ECO:0000256" key="2">
    <source>
        <dbReference type="PIRSR" id="PIRSR620019-2"/>
    </source>
</evidence>
<evidence type="ECO:0000313" key="5">
    <source>
        <dbReference type="Proteomes" id="UP000184432"/>
    </source>
</evidence>
<sequence>MKNAVIIGAGTQGQVYASYLKEAGVQIIGFIDDNPDLQGTEVIGIPVLGKYEDLFDNTFKSKIQDVYCPIGVNKVRAEYLSTLKNEGYGIPGFLHHTVSIAPDVTIGEAVYMLAGNIVMPHTTIGNYIMINMDSTIAHHVTLEDGVFMSSGVNIGALINVRENAYIGMGVTAMTGVKEIGRDTLIGAGTVIIRDVPDYTTVVGNPGRVIKTKQP</sequence>
<evidence type="ECO:0000259" key="3">
    <source>
        <dbReference type="Pfam" id="PF17836"/>
    </source>
</evidence>
<dbReference type="CDD" id="cd03360">
    <property type="entry name" value="LbH_AT_putative"/>
    <property type="match status" value="1"/>
</dbReference>
<dbReference type="Pfam" id="PF17836">
    <property type="entry name" value="PglD_N"/>
    <property type="match status" value="1"/>
</dbReference>
<dbReference type="Proteomes" id="UP000184432">
    <property type="component" value="Unassembled WGS sequence"/>
</dbReference>
<dbReference type="InterPro" id="IPR050179">
    <property type="entry name" value="Trans_hexapeptide_repeat"/>
</dbReference>
<dbReference type="AlphaFoldDB" id="A0A1M6AHQ0"/>
<protein>
    <submittedName>
        <fullName evidence="4">Sugar O-acyltransferase, sialic acid O-acetyltransferase NeuD family</fullName>
    </submittedName>
</protein>
<evidence type="ECO:0000256" key="1">
    <source>
        <dbReference type="ARBA" id="ARBA00007274"/>
    </source>
</evidence>
<dbReference type="Gene3D" id="3.40.50.20">
    <property type="match status" value="1"/>
</dbReference>
<dbReference type="InterPro" id="IPR020019">
    <property type="entry name" value="AcTrfase_PglD-like"/>
</dbReference>
<dbReference type="EMBL" id="FQYP01000001">
    <property type="protein sequence ID" value="SHI35952.1"/>
    <property type="molecule type" value="Genomic_DNA"/>
</dbReference>
<dbReference type="OrthoDB" id="9794407at2"/>
<dbReference type="PANTHER" id="PTHR43300">
    <property type="entry name" value="ACETYLTRANSFERASE"/>
    <property type="match status" value="1"/>
</dbReference>
<dbReference type="STRING" id="570521.SAMN04488508_101297"/>
<dbReference type="NCBIfam" id="TIGR03570">
    <property type="entry name" value="NeuD_NnaD"/>
    <property type="match status" value="1"/>
</dbReference>
<dbReference type="InterPro" id="IPR041561">
    <property type="entry name" value="PglD_N"/>
</dbReference>
<feature type="binding site" evidence="2">
    <location>
        <position position="71"/>
    </location>
    <ligand>
        <name>substrate</name>
    </ligand>
</feature>
<keyword evidence="4" id="KW-0808">Transferase</keyword>
<keyword evidence="5" id="KW-1185">Reference proteome</keyword>
<dbReference type="SUPFAM" id="SSF51161">
    <property type="entry name" value="Trimeric LpxA-like enzymes"/>
    <property type="match status" value="1"/>
</dbReference>
<dbReference type="Gene3D" id="2.160.10.10">
    <property type="entry name" value="Hexapeptide repeat proteins"/>
    <property type="match status" value="1"/>
</dbReference>
<accession>A0A1M6AHQ0</accession>
<organism evidence="4 5">
    <name type="scientific">Aquimarina spongiae</name>
    <dbReference type="NCBI Taxonomy" id="570521"/>
    <lineage>
        <taxon>Bacteria</taxon>
        <taxon>Pseudomonadati</taxon>
        <taxon>Bacteroidota</taxon>
        <taxon>Flavobacteriia</taxon>
        <taxon>Flavobacteriales</taxon>
        <taxon>Flavobacteriaceae</taxon>
        <taxon>Aquimarina</taxon>
    </lineage>
</organism>
<evidence type="ECO:0000313" key="4">
    <source>
        <dbReference type="EMBL" id="SHI35952.1"/>
    </source>
</evidence>
<reference evidence="5" key="1">
    <citation type="submission" date="2016-11" db="EMBL/GenBank/DDBJ databases">
        <authorList>
            <person name="Varghese N."/>
            <person name="Submissions S."/>
        </authorList>
    </citation>
    <scope>NUCLEOTIDE SEQUENCE [LARGE SCALE GENOMIC DNA]</scope>
    <source>
        <strain evidence="5">DSM 22623</strain>
    </source>
</reference>
<gene>
    <name evidence="4" type="ORF">SAMN04488508_101297</name>
</gene>
<proteinExistence type="inferred from homology"/>
<name>A0A1M6AHQ0_9FLAO</name>
<comment type="similarity">
    <text evidence="1">Belongs to the transferase hexapeptide repeat family.</text>
</comment>
<dbReference type="InterPro" id="IPR011004">
    <property type="entry name" value="Trimer_LpxA-like_sf"/>
</dbReference>
<dbReference type="PANTHER" id="PTHR43300:SF7">
    <property type="entry name" value="UDP-N-ACETYLBACILLOSAMINE N-ACETYLTRANSFERASE"/>
    <property type="match status" value="1"/>
</dbReference>
<feature type="binding site" evidence="2">
    <location>
        <begin position="32"/>
        <end position="33"/>
    </location>
    <ligand>
        <name>substrate</name>
    </ligand>
</feature>